<evidence type="ECO:0000256" key="6">
    <source>
        <dbReference type="ARBA" id="ARBA00023118"/>
    </source>
</evidence>
<dbReference type="SUPFAM" id="SSF143430">
    <property type="entry name" value="TTP0101/SSO1404-like"/>
    <property type="match status" value="1"/>
</dbReference>
<comment type="caution">
    <text evidence="8">The sequence shown here is derived from an EMBL/GenBank/DDBJ whole genome shotgun (WGS) entry which is preliminary data.</text>
</comment>
<evidence type="ECO:0000313" key="8">
    <source>
        <dbReference type="EMBL" id="KKS45652.1"/>
    </source>
</evidence>
<dbReference type="GO" id="GO:0043571">
    <property type="term" value="P:maintenance of CRISPR repeat elements"/>
    <property type="evidence" value="ECO:0007669"/>
    <property type="project" value="InterPro"/>
</dbReference>
<dbReference type="NCBIfam" id="TIGR01573">
    <property type="entry name" value="cas2"/>
    <property type="match status" value="1"/>
</dbReference>
<evidence type="ECO:0000256" key="4">
    <source>
        <dbReference type="ARBA" id="ARBA00022801"/>
    </source>
</evidence>
<name>A0A0G0ZAA9_9BACT</name>
<gene>
    <name evidence="8" type="ORF">UV10_C0017G0018</name>
</gene>
<evidence type="ECO:0000256" key="5">
    <source>
        <dbReference type="ARBA" id="ARBA00022842"/>
    </source>
</evidence>
<dbReference type="EMBL" id="LCDE01000017">
    <property type="protein sequence ID" value="KKS45652.1"/>
    <property type="molecule type" value="Genomic_DNA"/>
</dbReference>
<keyword evidence="6" id="KW-0051">Antiviral defense</keyword>
<keyword evidence="5" id="KW-0460">Magnesium</keyword>
<protein>
    <submittedName>
        <fullName evidence="8">PaaX family transcriptional regulator</fullName>
    </submittedName>
</protein>
<keyword evidence="4" id="KW-0378">Hydrolase</keyword>
<dbReference type="GO" id="GO:0004521">
    <property type="term" value="F:RNA endonuclease activity"/>
    <property type="evidence" value="ECO:0007669"/>
    <property type="project" value="InterPro"/>
</dbReference>
<sequence length="182" mass="21881">MRSLFKRKILFTLMAGVAIGLHRSPQQYFKIIGDIPKEWRKMKRSYLRDCIREFYYDKLIDFKESPNGICRIILTEKGKKKIIAFDLDNMTIKKPTFWDKKWRVVTFDIPESKRPARNALRDKLSDLGFYSLQKSVFVYPYNCLNEIEFITEIFQIRPYVRFFEATKVTNESELKLHFENIL</sequence>
<keyword evidence="2" id="KW-0479">Metal-binding</keyword>
<proteinExistence type="predicted"/>
<dbReference type="InterPro" id="IPR048846">
    <property type="entry name" value="PaaX-like_central"/>
</dbReference>
<dbReference type="AlphaFoldDB" id="A0A0G0ZAA9"/>
<feature type="domain" description="Transcriptional repressor PaaX-like central Cas2-like" evidence="7">
    <location>
        <begin position="98"/>
        <end position="172"/>
    </location>
</feature>
<reference evidence="8 9" key="1">
    <citation type="journal article" date="2015" name="Nature">
        <title>rRNA introns, odd ribosomes, and small enigmatic genomes across a large radiation of phyla.</title>
        <authorList>
            <person name="Brown C.T."/>
            <person name="Hug L.A."/>
            <person name="Thomas B.C."/>
            <person name="Sharon I."/>
            <person name="Castelle C.J."/>
            <person name="Singh A."/>
            <person name="Wilkins M.J."/>
            <person name="Williams K.H."/>
            <person name="Banfield J.F."/>
        </authorList>
    </citation>
    <scope>NUCLEOTIDE SEQUENCE [LARGE SCALE GENOMIC DNA]</scope>
</reference>
<evidence type="ECO:0000256" key="1">
    <source>
        <dbReference type="ARBA" id="ARBA00022722"/>
    </source>
</evidence>
<keyword evidence="1" id="KW-0540">Nuclease</keyword>
<evidence type="ECO:0000313" key="9">
    <source>
        <dbReference type="Proteomes" id="UP000034951"/>
    </source>
</evidence>
<dbReference type="Pfam" id="PF20803">
    <property type="entry name" value="PaaX_M"/>
    <property type="match status" value="1"/>
</dbReference>
<dbReference type="Proteomes" id="UP000034951">
    <property type="component" value="Unassembled WGS sequence"/>
</dbReference>
<keyword evidence="3" id="KW-0255">Endonuclease</keyword>
<accession>A0A0G0ZAA9</accession>
<evidence type="ECO:0000259" key="7">
    <source>
        <dbReference type="Pfam" id="PF20803"/>
    </source>
</evidence>
<evidence type="ECO:0000256" key="2">
    <source>
        <dbReference type="ARBA" id="ARBA00022723"/>
    </source>
</evidence>
<dbReference type="Gene3D" id="3.30.70.2650">
    <property type="match status" value="1"/>
</dbReference>
<organism evidence="8 9">
    <name type="scientific">Candidatus Azambacteria bacterium GW2011_GWA1_42_19</name>
    <dbReference type="NCBI Taxonomy" id="1618609"/>
    <lineage>
        <taxon>Bacteria</taxon>
        <taxon>Candidatus Azamiibacteriota</taxon>
    </lineage>
</organism>
<dbReference type="InterPro" id="IPR021127">
    <property type="entry name" value="CRISPR_associated_Cas2"/>
</dbReference>
<evidence type="ECO:0000256" key="3">
    <source>
        <dbReference type="ARBA" id="ARBA00022759"/>
    </source>
</evidence>